<dbReference type="Gene3D" id="2.60.120.330">
    <property type="entry name" value="B-lactam Antibiotic, Isopenicillin N Synthase, Chain"/>
    <property type="match status" value="1"/>
</dbReference>
<protein>
    <recommendedName>
        <fullName evidence="7">Fe2OG dioxygenase domain-containing protein</fullName>
    </recommendedName>
</protein>
<dbReference type="Pfam" id="PF14226">
    <property type="entry name" value="DIOX_N"/>
    <property type="match status" value="1"/>
</dbReference>
<dbReference type="AlphaFoldDB" id="A0AA39TCY8"/>
<dbReference type="PANTHER" id="PTHR10209:SF854">
    <property type="entry name" value="1-AMINOCYCLOPROPANE-1-CARBOXYLATE OXIDASE HOMOLOG 1-LIKE"/>
    <property type="match status" value="1"/>
</dbReference>
<dbReference type="InterPro" id="IPR005123">
    <property type="entry name" value="Oxoglu/Fe-dep_dioxygenase_dom"/>
</dbReference>
<name>A0AA39TCY8_ACESA</name>
<dbReference type="PROSITE" id="PS51471">
    <property type="entry name" value="FE2OG_OXY"/>
    <property type="match status" value="1"/>
</dbReference>
<keyword evidence="9" id="KW-1185">Reference proteome</keyword>
<dbReference type="Pfam" id="PF03171">
    <property type="entry name" value="2OG-FeII_Oxy"/>
    <property type="match status" value="1"/>
</dbReference>
<sequence length="401" mass="45010">MVVTTSAATESNYDRKNEIKAIDESKIGIKGLVDAGLAKIPRVFVHEHLKLEVKSGPANTNIEIPVIDLEGWLNSTRRGEIIEKIRHACEKWGFFQLINHEIPITVLEEMIAGIRRFHEDTKAKEGLYSRDNKKKVTFNTKIDMTQALTAYWRDTLTCVMAPHPPALEELPTACRDIMLEYTNSVMSLGTDLFELISEALGLNPNHLKDIGCADGLYVMGHYYPACPEPELTMGTGIHTDSGFLTVLLQDHTGGLQVLHDDQWIDVTPIPGALIINLGDLLQASRSLGATSMTLLILRYIVLVINYIRACLELFVQLITNNKFISVYHRALAKNVGPRISIASFFRTCIEPENSSRMYGPIKELLSKDNPPLFREVNVVDYFHFKHKKGVEGTQALAHFKL</sequence>
<evidence type="ECO:0000256" key="4">
    <source>
        <dbReference type="ARBA" id="ARBA00023002"/>
    </source>
</evidence>
<reference evidence="8" key="1">
    <citation type="journal article" date="2022" name="Plant J.">
        <title>Strategies of tolerance reflected in two North American maple genomes.</title>
        <authorList>
            <person name="McEvoy S.L."/>
            <person name="Sezen U.U."/>
            <person name="Trouern-Trend A."/>
            <person name="McMahon S.M."/>
            <person name="Schaberg P.G."/>
            <person name="Yang J."/>
            <person name="Wegrzyn J.L."/>
            <person name="Swenson N.G."/>
        </authorList>
    </citation>
    <scope>NUCLEOTIDE SEQUENCE</scope>
    <source>
        <strain evidence="8">NS2018</strain>
    </source>
</reference>
<dbReference type="InterPro" id="IPR044861">
    <property type="entry name" value="IPNS-like_FE2OG_OXY"/>
</dbReference>
<dbReference type="FunFam" id="2.60.120.330:FF:000005">
    <property type="entry name" value="1-aminocyclopropane-1-carboxylate oxidase homolog 1"/>
    <property type="match status" value="1"/>
</dbReference>
<reference evidence="8" key="2">
    <citation type="submission" date="2023-06" db="EMBL/GenBank/DDBJ databases">
        <authorList>
            <person name="Swenson N.G."/>
            <person name="Wegrzyn J.L."/>
            <person name="Mcevoy S.L."/>
        </authorList>
    </citation>
    <scope>NUCLEOTIDE SEQUENCE</scope>
    <source>
        <strain evidence="8">NS2018</strain>
        <tissue evidence="8">Leaf</tissue>
    </source>
</reference>
<accession>A0AA39TCY8</accession>
<dbReference type="GO" id="GO:0046872">
    <property type="term" value="F:metal ion binding"/>
    <property type="evidence" value="ECO:0007669"/>
    <property type="project" value="UniProtKB-KW"/>
</dbReference>
<evidence type="ECO:0000256" key="6">
    <source>
        <dbReference type="RuleBase" id="RU003682"/>
    </source>
</evidence>
<evidence type="ECO:0000256" key="2">
    <source>
        <dbReference type="ARBA" id="ARBA00008056"/>
    </source>
</evidence>
<evidence type="ECO:0000256" key="1">
    <source>
        <dbReference type="ARBA" id="ARBA00001962"/>
    </source>
</evidence>
<evidence type="ECO:0000256" key="5">
    <source>
        <dbReference type="ARBA" id="ARBA00023004"/>
    </source>
</evidence>
<evidence type="ECO:0000259" key="7">
    <source>
        <dbReference type="PROSITE" id="PS51471"/>
    </source>
</evidence>
<organism evidence="8 9">
    <name type="scientific">Acer saccharum</name>
    <name type="common">Sugar maple</name>
    <dbReference type="NCBI Taxonomy" id="4024"/>
    <lineage>
        <taxon>Eukaryota</taxon>
        <taxon>Viridiplantae</taxon>
        <taxon>Streptophyta</taxon>
        <taxon>Embryophyta</taxon>
        <taxon>Tracheophyta</taxon>
        <taxon>Spermatophyta</taxon>
        <taxon>Magnoliopsida</taxon>
        <taxon>eudicotyledons</taxon>
        <taxon>Gunneridae</taxon>
        <taxon>Pentapetalae</taxon>
        <taxon>rosids</taxon>
        <taxon>malvids</taxon>
        <taxon>Sapindales</taxon>
        <taxon>Sapindaceae</taxon>
        <taxon>Hippocastanoideae</taxon>
        <taxon>Acereae</taxon>
        <taxon>Acer</taxon>
    </lineage>
</organism>
<gene>
    <name evidence="8" type="ORF">LWI29_006570</name>
</gene>
<comment type="similarity">
    <text evidence="2 6">Belongs to the iron/ascorbate-dependent oxidoreductase family.</text>
</comment>
<dbReference type="EMBL" id="JAUESC010000001">
    <property type="protein sequence ID" value="KAK0606934.1"/>
    <property type="molecule type" value="Genomic_DNA"/>
</dbReference>
<evidence type="ECO:0000313" key="9">
    <source>
        <dbReference type="Proteomes" id="UP001168877"/>
    </source>
</evidence>
<dbReference type="SUPFAM" id="SSF51197">
    <property type="entry name" value="Clavaminate synthase-like"/>
    <property type="match status" value="2"/>
</dbReference>
<comment type="caution">
    <text evidence="8">The sequence shown here is derived from an EMBL/GenBank/DDBJ whole genome shotgun (WGS) entry which is preliminary data.</text>
</comment>
<keyword evidence="4 6" id="KW-0560">Oxidoreductase</keyword>
<dbReference type="PANTHER" id="PTHR10209">
    <property type="entry name" value="OXIDOREDUCTASE, 2OG-FE II OXYGENASE FAMILY PROTEIN"/>
    <property type="match status" value="1"/>
</dbReference>
<keyword evidence="5 6" id="KW-0408">Iron</keyword>
<evidence type="ECO:0000256" key="3">
    <source>
        <dbReference type="ARBA" id="ARBA00022723"/>
    </source>
</evidence>
<dbReference type="InterPro" id="IPR026992">
    <property type="entry name" value="DIOX_N"/>
</dbReference>
<dbReference type="InterPro" id="IPR027443">
    <property type="entry name" value="IPNS-like_sf"/>
</dbReference>
<keyword evidence="3 6" id="KW-0479">Metal-binding</keyword>
<dbReference type="Proteomes" id="UP001168877">
    <property type="component" value="Unassembled WGS sequence"/>
</dbReference>
<comment type="cofactor">
    <cofactor evidence="1">
        <name>Fe cation</name>
        <dbReference type="ChEBI" id="CHEBI:24875"/>
    </cofactor>
</comment>
<proteinExistence type="inferred from homology"/>
<dbReference type="GO" id="GO:0051213">
    <property type="term" value="F:dioxygenase activity"/>
    <property type="evidence" value="ECO:0007669"/>
    <property type="project" value="UniProtKB-ARBA"/>
</dbReference>
<evidence type="ECO:0000313" key="8">
    <source>
        <dbReference type="EMBL" id="KAK0606934.1"/>
    </source>
</evidence>
<feature type="domain" description="Fe2OG dioxygenase" evidence="7">
    <location>
        <begin position="214"/>
        <end position="347"/>
    </location>
</feature>